<dbReference type="PANTHER" id="PTHR46577:SF1">
    <property type="entry name" value="HTH-TYPE TRANSCRIPTIONAL REGULATORY PROTEIN GABR"/>
    <property type="match status" value="1"/>
</dbReference>
<gene>
    <name evidence="1" type="ORF">VSR73_38470</name>
</gene>
<dbReference type="PANTHER" id="PTHR46577">
    <property type="entry name" value="HTH-TYPE TRANSCRIPTIONAL REGULATORY PROTEIN GABR"/>
    <property type="match status" value="1"/>
</dbReference>
<dbReference type="EMBL" id="JAYMRV010000052">
    <property type="protein sequence ID" value="MEM5426812.1"/>
    <property type="molecule type" value="Genomic_DNA"/>
</dbReference>
<feature type="non-terminal residue" evidence="1">
    <location>
        <position position="125"/>
    </location>
</feature>
<evidence type="ECO:0000313" key="1">
    <source>
        <dbReference type="EMBL" id="MEM5426812.1"/>
    </source>
</evidence>
<accession>A0ABU9S4P1</accession>
<dbReference type="Proteomes" id="UP001489897">
    <property type="component" value="Unassembled WGS sequence"/>
</dbReference>
<feature type="non-terminal residue" evidence="1">
    <location>
        <position position="1"/>
    </location>
</feature>
<organism evidence="1 2">
    <name type="scientific">Paraburkholderia ferrariae</name>
    <dbReference type="NCBI Taxonomy" id="386056"/>
    <lineage>
        <taxon>Bacteria</taxon>
        <taxon>Pseudomonadati</taxon>
        <taxon>Pseudomonadota</taxon>
        <taxon>Betaproteobacteria</taxon>
        <taxon>Burkholderiales</taxon>
        <taxon>Burkholderiaceae</taxon>
        <taxon>Paraburkholderia</taxon>
    </lineage>
</organism>
<sequence>RIDLEFNYPILPDQTALIARSLSGLEKAAELTAALGQATSGGTPAIRSVSAGFLSQDGWSPFPDQLVFTGNGRQSIAAAVAAVVPTGGRCGVEALTYPFIKGIAARLGISLVPLAMDEGGVRPDA</sequence>
<dbReference type="Gene3D" id="3.40.640.10">
    <property type="entry name" value="Type I PLP-dependent aspartate aminotransferase-like (Major domain)"/>
    <property type="match status" value="1"/>
</dbReference>
<evidence type="ECO:0000313" key="2">
    <source>
        <dbReference type="Proteomes" id="UP001489897"/>
    </source>
</evidence>
<keyword evidence="1" id="KW-0032">Aminotransferase</keyword>
<proteinExistence type="predicted"/>
<dbReference type="SUPFAM" id="SSF53383">
    <property type="entry name" value="PLP-dependent transferases"/>
    <property type="match status" value="1"/>
</dbReference>
<dbReference type="InterPro" id="IPR051446">
    <property type="entry name" value="HTH_trans_reg/aminotransferase"/>
</dbReference>
<reference evidence="1 2" key="1">
    <citation type="submission" date="2024-01" db="EMBL/GenBank/DDBJ databases">
        <title>The diversity of rhizobia nodulating Mimosa spp. in eleven states of Brazil covering several biomes is determined by host plant, location, and edaphic factors.</title>
        <authorList>
            <person name="Rouws L."/>
            <person name="Barauna A."/>
            <person name="Beukes C."/>
            <person name="De Faria S.M."/>
            <person name="Gross E."/>
            <person name="Dos Reis Junior F.B."/>
            <person name="Simon M."/>
            <person name="Maluk M."/>
            <person name="Odee D.W."/>
            <person name="Kenicer G."/>
            <person name="Young J.P.W."/>
            <person name="Reis V.M."/>
            <person name="Zilli J."/>
            <person name="James E.K."/>
        </authorList>
    </citation>
    <scope>NUCLEOTIDE SEQUENCE [LARGE SCALE GENOMIC DNA]</scope>
    <source>
        <strain evidence="1 2">JPY167</strain>
    </source>
</reference>
<protein>
    <submittedName>
        <fullName evidence="1">PLP-dependent aminotransferase family protein</fullName>
    </submittedName>
</protein>
<keyword evidence="2" id="KW-1185">Reference proteome</keyword>
<dbReference type="InterPro" id="IPR015424">
    <property type="entry name" value="PyrdxlP-dep_Trfase"/>
</dbReference>
<dbReference type="InterPro" id="IPR015421">
    <property type="entry name" value="PyrdxlP-dep_Trfase_major"/>
</dbReference>
<name>A0ABU9S4P1_9BURK</name>
<keyword evidence="1" id="KW-0808">Transferase</keyword>
<dbReference type="GO" id="GO:0008483">
    <property type="term" value="F:transaminase activity"/>
    <property type="evidence" value="ECO:0007669"/>
    <property type="project" value="UniProtKB-KW"/>
</dbReference>
<comment type="caution">
    <text evidence="1">The sequence shown here is derived from an EMBL/GenBank/DDBJ whole genome shotgun (WGS) entry which is preliminary data.</text>
</comment>